<reference evidence="4 5" key="1">
    <citation type="submission" date="2015-02" db="EMBL/GenBank/DDBJ databases">
        <title>Single-cell genomics of uncultivated deep-branching MTB reveals a conserved set of magnetosome genes.</title>
        <authorList>
            <person name="Kolinko S."/>
            <person name="Richter M."/>
            <person name="Glockner F.O."/>
            <person name="Brachmann A."/>
            <person name="Schuler D."/>
        </authorList>
    </citation>
    <scope>NUCLEOTIDE SEQUENCE [LARGE SCALE GENOMIC DNA]</scope>
    <source>
        <strain evidence="4">TM-1</strain>
    </source>
</reference>
<dbReference type="InterPro" id="IPR050595">
    <property type="entry name" value="Bact_response_regulator"/>
</dbReference>
<protein>
    <submittedName>
        <fullName evidence="4">Response regulator receiver protein</fullName>
    </submittedName>
</protein>
<dbReference type="GO" id="GO:0000160">
    <property type="term" value="P:phosphorelay signal transduction system"/>
    <property type="evidence" value="ECO:0007669"/>
    <property type="project" value="InterPro"/>
</dbReference>
<keyword evidence="1 2" id="KW-0597">Phosphoprotein</keyword>
<feature type="modified residue" description="4-aspartylphosphate" evidence="2">
    <location>
        <position position="55"/>
    </location>
</feature>
<evidence type="ECO:0000259" key="3">
    <source>
        <dbReference type="PROSITE" id="PS50110"/>
    </source>
</evidence>
<dbReference type="Gene3D" id="3.40.50.2300">
    <property type="match status" value="1"/>
</dbReference>
<dbReference type="AlphaFoldDB" id="A0A0F3GTX2"/>
<accession>A0A0F3GTX2</accession>
<dbReference type="EMBL" id="LACI01001046">
    <property type="protein sequence ID" value="KJU85389.1"/>
    <property type="molecule type" value="Genomic_DNA"/>
</dbReference>
<evidence type="ECO:0000256" key="2">
    <source>
        <dbReference type="PROSITE-ProRule" id="PRU00169"/>
    </source>
</evidence>
<sequence>MRKFKILIVEDEPAVFESMNRMLKRNGYEVLPPATTDIEAIESVKTNAPDLILMDIALKGEMDGIEAALHIQEISDVPVIYLSAHSDEQTFERARRSGSQGYFVKPVRYVELQTNIEMVLSKHKAEIDLKELNKQLIQNEQRYSSIVEGMGIGIAAIGKGMEILSLNQKMRQWSPHINISEKPLCYKSFNNPPKDRICGYCPVILSFKDGELHESITETPTAEGVKNFRIVASPLKDESGAIDTVIEL</sequence>
<dbReference type="CDD" id="cd17534">
    <property type="entry name" value="REC_DC-like"/>
    <property type="match status" value="1"/>
</dbReference>
<dbReference type="Proteomes" id="UP000033423">
    <property type="component" value="Unassembled WGS sequence"/>
</dbReference>
<proteinExistence type="predicted"/>
<name>A0A0F3GTX2_9BACT</name>
<dbReference type="SUPFAM" id="SSF52172">
    <property type="entry name" value="CheY-like"/>
    <property type="match status" value="1"/>
</dbReference>
<dbReference type="Pfam" id="PF00072">
    <property type="entry name" value="Response_reg"/>
    <property type="match status" value="1"/>
</dbReference>
<dbReference type="InterPro" id="IPR001789">
    <property type="entry name" value="Sig_transdc_resp-reg_receiver"/>
</dbReference>
<gene>
    <name evidence="4" type="ORF">MBAV_002417</name>
</gene>
<dbReference type="PANTHER" id="PTHR44591">
    <property type="entry name" value="STRESS RESPONSE REGULATOR PROTEIN 1"/>
    <property type="match status" value="1"/>
</dbReference>
<dbReference type="PANTHER" id="PTHR44591:SF3">
    <property type="entry name" value="RESPONSE REGULATORY DOMAIN-CONTAINING PROTEIN"/>
    <property type="match status" value="1"/>
</dbReference>
<feature type="domain" description="Response regulatory" evidence="3">
    <location>
        <begin position="5"/>
        <end position="120"/>
    </location>
</feature>
<dbReference type="InterPro" id="IPR011006">
    <property type="entry name" value="CheY-like_superfamily"/>
</dbReference>
<evidence type="ECO:0000256" key="1">
    <source>
        <dbReference type="ARBA" id="ARBA00022553"/>
    </source>
</evidence>
<dbReference type="PROSITE" id="PS50110">
    <property type="entry name" value="RESPONSE_REGULATORY"/>
    <property type="match status" value="1"/>
</dbReference>
<feature type="non-terminal residue" evidence="4">
    <location>
        <position position="248"/>
    </location>
</feature>
<dbReference type="Gene3D" id="3.30.450.20">
    <property type="entry name" value="PAS domain"/>
    <property type="match status" value="1"/>
</dbReference>
<dbReference type="SMART" id="SM00448">
    <property type="entry name" value="REC"/>
    <property type="match status" value="1"/>
</dbReference>
<organism evidence="4 5">
    <name type="scientific">Candidatus Magnetobacterium bavaricum</name>
    <dbReference type="NCBI Taxonomy" id="29290"/>
    <lineage>
        <taxon>Bacteria</taxon>
        <taxon>Pseudomonadati</taxon>
        <taxon>Nitrospirota</taxon>
        <taxon>Thermodesulfovibrionia</taxon>
        <taxon>Thermodesulfovibrionales</taxon>
        <taxon>Candidatus Magnetobacteriaceae</taxon>
        <taxon>Candidatus Magnetobacterium</taxon>
    </lineage>
</organism>
<keyword evidence="5" id="KW-1185">Reference proteome</keyword>
<evidence type="ECO:0000313" key="5">
    <source>
        <dbReference type="Proteomes" id="UP000033423"/>
    </source>
</evidence>
<comment type="caution">
    <text evidence="4">The sequence shown here is derived from an EMBL/GenBank/DDBJ whole genome shotgun (WGS) entry which is preliminary data.</text>
</comment>
<evidence type="ECO:0000313" key="4">
    <source>
        <dbReference type="EMBL" id="KJU85389.1"/>
    </source>
</evidence>